<dbReference type="InterPro" id="IPR001610">
    <property type="entry name" value="PAC"/>
</dbReference>
<keyword evidence="3" id="KW-0597">Phosphoprotein</keyword>
<dbReference type="PROSITE" id="PS50109">
    <property type="entry name" value="HIS_KIN"/>
    <property type="match status" value="1"/>
</dbReference>
<dbReference type="SUPFAM" id="SSF55785">
    <property type="entry name" value="PYP-like sensor domain (PAS domain)"/>
    <property type="match status" value="3"/>
</dbReference>
<dbReference type="InterPro" id="IPR005467">
    <property type="entry name" value="His_kinase_dom"/>
</dbReference>
<name>T0BUN2_ALIAG</name>
<evidence type="ECO:0000256" key="8">
    <source>
        <dbReference type="ARBA" id="ARBA00023012"/>
    </source>
</evidence>
<dbReference type="InterPro" id="IPR013656">
    <property type="entry name" value="PAS_4"/>
</dbReference>
<keyword evidence="6" id="KW-0418">Kinase</keyword>
<dbReference type="InterPro" id="IPR003594">
    <property type="entry name" value="HATPase_dom"/>
</dbReference>
<dbReference type="InterPro" id="IPR013767">
    <property type="entry name" value="PAS_fold"/>
</dbReference>
<dbReference type="SMART" id="SM00091">
    <property type="entry name" value="PAS"/>
    <property type="match status" value="3"/>
</dbReference>
<dbReference type="InterPro" id="IPR000014">
    <property type="entry name" value="PAS"/>
</dbReference>
<keyword evidence="10" id="KW-1185">Reference proteome</keyword>
<dbReference type="OrthoDB" id="9815750at2"/>
<dbReference type="InterPro" id="IPR000700">
    <property type="entry name" value="PAS-assoc_C"/>
</dbReference>
<dbReference type="PROSITE" id="PS50112">
    <property type="entry name" value="PAS"/>
    <property type="match status" value="2"/>
</dbReference>
<keyword evidence="8" id="KW-0902">Two-component regulatory system</keyword>
<dbReference type="Pfam" id="PF08448">
    <property type="entry name" value="PAS_4"/>
    <property type="match status" value="1"/>
</dbReference>
<accession>T0BUN2</accession>
<dbReference type="CDD" id="cd00130">
    <property type="entry name" value="PAS"/>
    <property type="match status" value="2"/>
</dbReference>
<dbReference type="NCBIfam" id="TIGR00229">
    <property type="entry name" value="sensory_box"/>
    <property type="match status" value="3"/>
</dbReference>
<comment type="catalytic activity">
    <reaction evidence="1">
        <text>ATP + protein L-histidine = ADP + protein N-phospho-L-histidine.</text>
        <dbReference type="EC" id="2.7.13.3"/>
    </reaction>
</comment>
<evidence type="ECO:0000313" key="9">
    <source>
        <dbReference type="EMBL" id="UNO49659.1"/>
    </source>
</evidence>
<dbReference type="GO" id="GO:0006355">
    <property type="term" value="P:regulation of DNA-templated transcription"/>
    <property type="evidence" value="ECO:0007669"/>
    <property type="project" value="InterPro"/>
</dbReference>
<dbReference type="PANTHER" id="PTHR43065:SF10">
    <property type="entry name" value="PEROXIDE STRESS-ACTIVATED HISTIDINE KINASE MAK3"/>
    <property type="match status" value="1"/>
</dbReference>
<evidence type="ECO:0000256" key="2">
    <source>
        <dbReference type="ARBA" id="ARBA00012438"/>
    </source>
</evidence>
<dbReference type="PRINTS" id="PR00344">
    <property type="entry name" value="BCTRLSENSOR"/>
</dbReference>
<dbReference type="SMART" id="SM00086">
    <property type="entry name" value="PAC"/>
    <property type="match status" value="3"/>
</dbReference>
<sequence>MSTLVNSTRDIVWQKEILESIYDGYYEMDQSANLVMLNSSLCEILRVPECQLIGKAYRRHLTYSQAKSLYRLWSFVWRTGAPRRAHEFQFTSGDGQELTLEASATLVRNSFGAPVGMRGIIRNITDRKRVECALRESERRYRSLFDENSDLVVQLDLKGRIVDVNPMTEEFIGYDRESLLGLPLQVFLSKQDIYHLLRGFVYSRAGVIKELEVLIRHRTGRPIRVRLKVIPIRADDTVTGVFAICRDVTERHATVEAIRKLSIQTKSILESVAEGICGVDLQGRVIFVNPAAERMSGYAAANLHGRDFYETLGCSGNSHIRERGHRNPVQEAMHSGQTRHIVDVQFWRKDGTPFPVEYVVSPIYEEDQVTGAVLVFRDITLRRQSEEMLLRSEKLSVVGQLAAGIAHEIRNPLTTLKGFLQLVAKQPESGPKYADIMSTEIERISRITNELLAVARPQFSEFQSTPVEQIVTRVYDLFHSEALMQGIVMEMHLQDEGAMVLCEADRIHQVLVNLIKNAMDAVTGGGRVYLSTWVDADKVYIRVRDTGIGMDATTLEHVGEPFYTTKSGGTGLGVMVCQRIVQSHGGCIEWDSKVGEGTTVTMNLPLHMLGNHA</sequence>
<evidence type="ECO:0000256" key="6">
    <source>
        <dbReference type="ARBA" id="ARBA00022777"/>
    </source>
</evidence>
<keyword evidence="4" id="KW-0808">Transferase</keyword>
<dbReference type="Pfam" id="PF02518">
    <property type="entry name" value="HATPase_c"/>
    <property type="match status" value="1"/>
</dbReference>
<evidence type="ECO:0000256" key="4">
    <source>
        <dbReference type="ARBA" id="ARBA00022679"/>
    </source>
</evidence>
<dbReference type="RefSeq" id="WP_021297347.1">
    <property type="nucleotide sequence ID" value="NZ_AURB01000151.1"/>
</dbReference>
<gene>
    <name evidence="9" type="ORF">K1I37_03725</name>
</gene>
<dbReference type="InterPro" id="IPR035965">
    <property type="entry name" value="PAS-like_dom_sf"/>
</dbReference>
<dbReference type="InterPro" id="IPR036097">
    <property type="entry name" value="HisK_dim/P_sf"/>
</dbReference>
<dbReference type="eggNOG" id="COG3852">
    <property type="taxonomic scope" value="Bacteria"/>
</dbReference>
<evidence type="ECO:0000256" key="1">
    <source>
        <dbReference type="ARBA" id="ARBA00000085"/>
    </source>
</evidence>
<dbReference type="Gene3D" id="3.30.565.10">
    <property type="entry name" value="Histidine kinase-like ATPase, C-terminal domain"/>
    <property type="match status" value="1"/>
</dbReference>
<keyword evidence="7" id="KW-0067">ATP-binding</keyword>
<dbReference type="GO" id="GO:0000155">
    <property type="term" value="F:phosphorelay sensor kinase activity"/>
    <property type="evidence" value="ECO:0007669"/>
    <property type="project" value="InterPro"/>
</dbReference>
<dbReference type="SMART" id="SM00387">
    <property type="entry name" value="HATPase_c"/>
    <property type="match status" value="1"/>
</dbReference>
<dbReference type="Proteomes" id="UP000829401">
    <property type="component" value="Chromosome"/>
</dbReference>
<dbReference type="Gene3D" id="1.10.287.130">
    <property type="match status" value="1"/>
</dbReference>
<dbReference type="CDD" id="cd00082">
    <property type="entry name" value="HisKA"/>
    <property type="match status" value="1"/>
</dbReference>
<dbReference type="EC" id="2.7.13.3" evidence="2"/>
<dbReference type="Gene3D" id="3.30.450.20">
    <property type="entry name" value="PAS domain"/>
    <property type="match status" value="3"/>
</dbReference>
<dbReference type="Pfam" id="PF13426">
    <property type="entry name" value="PAS_9"/>
    <property type="match status" value="1"/>
</dbReference>
<proteinExistence type="predicted"/>
<dbReference type="STRING" id="1356854.N007_11495"/>
<dbReference type="KEGG" id="aaco:K1I37_03725"/>
<organism evidence="9 10">
    <name type="scientific">Alicyclobacillus acidoterrestris (strain ATCC 49025 / DSM 3922 / CIP 106132 / NCIMB 13137 / GD3B)</name>
    <dbReference type="NCBI Taxonomy" id="1356854"/>
    <lineage>
        <taxon>Bacteria</taxon>
        <taxon>Bacillati</taxon>
        <taxon>Bacillota</taxon>
        <taxon>Bacilli</taxon>
        <taxon>Bacillales</taxon>
        <taxon>Alicyclobacillaceae</taxon>
        <taxon>Alicyclobacillus</taxon>
    </lineage>
</organism>
<dbReference type="InterPro" id="IPR003661">
    <property type="entry name" value="HisK_dim/P_dom"/>
</dbReference>
<evidence type="ECO:0000256" key="7">
    <source>
        <dbReference type="ARBA" id="ARBA00022840"/>
    </source>
</evidence>
<protein>
    <recommendedName>
        <fullName evidence="2">histidine kinase</fullName>
        <ecNumber evidence="2">2.7.13.3</ecNumber>
    </recommendedName>
</protein>
<dbReference type="GO" id="GO:0005524">
    <property type="term" value="F:ATP binding"/>
    <property type="evidence" value="ECO:0007669"/>
    <property type="project" value="UniProtKB-KW"/>
</dbReference>
<reference evidence="10" key="1">
    <citation type="journal article" date="2022" name="G3 (Bethesda)">
        <title>Unveiling the complete genome sequence of Alicyclobacillus acidoterrestris DSM 3922T, a taint-producing strain.</title>
        <authorList>
            <person name="Leonardo I.C."/>
            <person name="Barreto Crespo M.T."/>
            <person name="Gaspar F.B."/>
        </authorList>
    </citation>
    <scope>NUCLEOTIDE SEQUENCE [LARGE SCALE GENOMIC DNA]</scope>
    <source>
        <strain evidence="10">DSM 3922</strain>
    </source>
</reference>
<dbReference type="PANTHER" id="PTHR43065">
    <property type="entry name" value="SENSOR HISTIDINE KINASE"/>
    <property type="match status" value="1"/>
</dbReference>
<accession>A0A9E7CRC8</accession>
<dbReference type="Pfam" id="PF00989">
    <property type="entry name" value="PAS"/>
    <property type="match status" value="1"/>
</dbReference>
<evidence type="ECO:0000313" key="10">
    <source>
        <dbReference type="Proteomes" id="UP000829401"/>
    </source>
</evidence>
<dbReference type="InterPro" id="IPR036890">
    <property type="entry name" value="HATPase_C_sf"/>
</dbReference>
<dbReference type="AlphaFoldDB" id="T0BUN2"/>
<evidence type="ECO:0000256" key="3">
    <source>
        <dbReference type="ARBA" id="ARBA00022553"/>
    </source>
</evidence>
<dbReference type="SMART" id="SM00388">
    <property type="entry name" value="HisKA"/>
    <property type="match status" value="1"/>
</dbReference>
<keyword evidence="5" id="KW-0547">Nucleotide-binding</keyword>
<dbReference type="eggNOG" id="COG4191">
    <property type="taxonomic scope" value="Bacteria"/>
</dbReference>
<dbReference type="PROSITE" id="PS50113">
    <property type="entry name" value="PAC"/>
    <property type="match status" value="3"/>
</dbReference>
<dbReference type="SUPFAM" id="SSF55874">
    <property type="entry name" value="ATPase domain of HSP90 chaperone/DNA topoisomerase II/histidine kinase"/>
    <property type="match status" value="1"/>
</dbReference>
<dbReference type="SUPFAM" id="SSF47384">
    <property type="entry name" value="Homodimeric domain of signal transducing histidine kinase"/>
    <property type="match status" value="1"/>
</dbReference>
<dbReference type="InterPro" id="IPR004358">
    <property type="entry name" value="Sig_transdc_His_kin-like_C"/>
</dbReference>
<dbReference type="EMBL" id="CP080467">
    <property type="protein sequence ID" value="UNO49659.1"/>
    <property type="molecule type" value="Genomic_DNA"/>
</dbReference>
<evidence type="ECO:0000256" key="5">
    <source>
        <dbReference type="ARBA" id="ARBA00022741"/>
    </source>
</evidence>
<dbReference type="Pfam" id="PF00512">
    <property type="entry name" value="HisKA"/>
    <property type="match status" value="1"/>
</dbReference>